<dbReference type="eggNOG" id="COG3832">
    <property type="taxonomic scope" value="Bacteria"/>
</dbReference>
<proteinExistence type="predicted"/>
<comment type="caution">
    <text evidence="1">The sequence shown here is derived from an EMBL/GenBank/DDBJ whole genome shotgun (WGS) entry which is preliminary data.</text>
</comment>
<organism evidence="1 2">
    <name type="scientific">Knoellia subterranea KCTC 19937</name>
    <dbReference type="NCBI Taxonomy" id="1385521"/>
    <lineage>
        <taxon>Bacteria</taxon>
        <taxon>Bacillati</taxon>
        <taxon>Actinomycetota</taxon>
        <taxon>Actinomycetes</taxon>
        <taxon>Micrococcales</taxon>
        <taxon>Intrasporangiaceae</taxon>
        <taxon>Knoellia</taxon>
    </lineage>
</organism>
<sequence>MKPTLEAEVEIAATPERVWAILADPAAMVRHSPMVVASWVRVRPVRQGTRAYNLNRKGLLLWPMRTKVIEYDEPRRYAFVAKDNQAVWSFTLEPTEIGTRVVQRRETPRGVTEMSLKLGKLFPGGAGGLETELTSGMRRTLDSIKREAEGRSA</sequence>
<dbReference type="InterPro" id="IPR023393">
    <property type="entry name" value="START-like_dom_sf"/>
</dbReference>
<dbReference type="Proteomes" id="UP000030011">
    <property type="component" value="Unassembled WGS sequence"/>
</dbReference>
<dbReference type="SUPFAM" id="SSF55961">
    <property type="entry name" value="Bet v1-like"/>
    <property type="match status" value="1"/>
</dbReference>
<dbReference type="EMBL" id="AVPK01000006">
    <property type="protein sequence ID" value="KGN37115.1"/>
    <property type="molecule type" value="Genomic_DNA"/>
</dbReference>
<name>A0A0A0JIA7_9MICO</name>
<reference evidence="1 2" key="1">
    <citation type="submission" date="2013-08" db="EMBL/GenBank/DDBJ databases">
        <title>The genome sequence of Knoellia subterranea.</title>
        <authorList>
            <person name="Zhu W."/>
            <person name="Wang G."/>
        </authorList>
    </citation>
    <scope>NUCLEOTIDE SEQUENCE [LARGE SCALE GENOMIC DNA]</scope>
    <source>
        <strain evidence="1 2">KCTC 19937</strain>
    </source>
</reference>
<protein>
    <submittedName>
        <fullName evidence="1">Polyketide cyclase</fullName>
    </submittedName>
</protein>
<dbReference type="STRING" id="1385521.N803_14735"/>
<gene>
    <name evidence="1" type="ORF">N803_14735</name>
</gene>
<evidence type="ECO:0000313" key="2">
    <source>
        <dbReference type="Proteomes" id="UP000030011"/>
    </source>
</evidence>
<evidence type="ECO:0000313" key="1">
    <source>
        <dbReference type="EMBL" id="KGN37115.1"/>
    </source>
</evidence>
<dbReference type="Gene3D" id="3.30.530.20">
    <property type="match status" value="1"/>
</dbReference>
<dbReference type="InterPro" id="IPR019587">
    <property type="entry name" value="Polyketide_cyclase/dehydratase"/>
</dbReference>
<accession>A0A0A0JIA7</accession>
<keyword evidence="2" id="KW-1185">Reference proteome</keyword>
<dbReference type="Pfam" id="PF10604">
    <property type="entry name" value="Polyketide_cyc2"/>
    <property type="match status" value="1"/>
</dbReference>
<dbReference type="AlphaFoldDB" id="A0A0A0JIA7"/>
<dbReference type="CDD" id="cd07812">
    <property type="entry name" value="SRPBCC"/>
    <property type="match status" value="1"/>
</dbReference>